<evidence type="ECO:0000256" key="3">
    <source>
        <dbReference type="ARBA" id="ARBA00022449"/>
    </source>
</evidence>
<organism evidence="11 12">
    <name type="scientific">Pelagimonas varians</name>
    <dbReference type="NCBI Taxonomy" id="696760"/>
    <lineage>
        <taxon>Bacteria</taxon>
        <taxon>Pseudomonadati</taxon>
        <taxon>Pseudomonadota</taxon>
        <taxon>Alphaproteobacteria</taxon>
        <taxon>Rhodobacterales</taxon>
        <taxon>Roseobacteraceae</taxon>
        <taxon>Pelagimonas</taxon>
    </lineage>
</organism>
<feature type="transmembrane region" description="Helical" evidence="10">
    <location>
        <begin position="195"/>
        <end position="216"/>
    </location>
</feature>
<dbReference type="Pfam" id="PF01554">
    <property type="entry name" value="MatE"/>
    <property type="match status" value="2"/>
</dbReference>
<dbReference type="EMBL" id="FXYH01000013">
    <property type="protein sequence ID" value="SMX46547.1"/>
    <property type="molecule type" value="Genomic_DNA"/>
</dbReference>
<protein>
    <recommendedName>
        <fullName evidence="9">Multidrug-efflux transporter</fullName>
    </recommendedName>
</protein>
<evidence type="ECO:0000256" key="10">
    <source>
        <dbReference type="SAM" id="Phobius"/>
    </source>
</evidence>
<keyword evidence="4" id="KW-1003">Cell membrane</keyword>
<evidence type="ECO:0000256" key="1">
    <source>
        <dbReference type="ARBA" id="ARBA00004429"/>
    </source>
</evidence>
<dbReference type="AlphaFoldDB" id="A0A238KV15"/>
<gene>
    <name evidence="11" type="primary">mdtK</name>
    <name evidence="11" type="ORF">PEV8663_03323</name>
</gene>
<evidence type="ECO:0000256" key="4">
    <source>
        <dbReference type="ARBA" id="ARBA00022475"/>
    </source>
</evidence>
<keyword evidence="8 10" id="KW-0472">Membrane</keyword>
<dbReference type="PANTHER" id="PTHR43298:SF2">
    <property type="entry name" value="FMN_FAD EXPORTER YEEO-RELATED"/>
    <property type="match status" value="1"/>
</dbReference>
<sequence length="453" mass="48757">MTKTEMTYRQHSRAVLVLGLPLVGGHLAQFAIGLTDSIMMGWYGVPELAAMTLAGSLFFSLLLFGSGFAFAVMPMVAEFATQDDDQQIRRSTRMALWWSILFFAMVMPLMWHSKALLLATGQAPDVAENAQIYLRIAGWGMLPALGVMVMKSYLAGLEHTRIVLWITVAAAVMNGVVNYALIFGNWGAPELGLQGAALASVLSTSVALILTIVYALKKLPQHQLFVRFWKPDSDMFARVFKLGFPIGLTTLAEVALFAVSAVLIGWLGEVPLAAHGAALQIASATFMMHVGLSNAATIRAGNAKGRGDAVHLANGAKVVNVMSLILVAISTAAFLMFPAQLLGIFFDPDEPALGEIMRLGTILLALAALFQLVDAMQVMHLGILRGLQDTKVPMVMAAFSYWGIGLPSAYIFGITLGWDAPGIWMGLVLGLGCAAVLLAWRFWKRVLPAFAKA</sequence>
<feature type="transmembrane region" description="Helical" evidence="10">
    <location>
        <begin position="132"/>
        <end position="150"/>
    </location>
</feature>
<feature type="transmembrane region" description="Helical" evidence="10">
    <location>
        <begin position="272"/>
        <end position="297"/>
    </location>
</feature>
<dbReference type="GO" id="GO:0005886">
    <property type="term" value="C:plasma membrane"/>
    <property type="evidence" value="ECO:0007669"/>
    <property type="project" value="UniProtKB-SubCell"/>
</dbReference>
<feature type="transmembrane region" description="Helical" evidence="10">
    <location>
        <begin position="422"/>
        <end position="443"/>
    </location>
</feature>
<dbReference type="InterPro" id="IPR050222">
    <property type="entry name" value="MATE_MdtK"/>
</dbReference>
<evidence type="ECO:0000313" key="12">
    <source>
        <dbReference type="Proteomes" id="UP000220836"/>
    </source>
</evidence>
<evidence type="ECO:0000313" key="11">
    <source>
        <dbReference type="EMBL" id="SMX46547.1"/>
    </source>
</evidence>
<keyword evidence="7" id="KW-0406">Ion transport</keyword>
<keyword evidence="6 10" id="KW-1133">Transmembrane helix</keyword>
<evidence type="ECO:0000256" key="6">
    <source>
        <dbReference type="ARBA" id="ARBA00022989"/>
    </source>
</evidence>
<dbReference type="GO" id="GO:0042910">
    <property type="term" value="F:xenobiotic transmembrane transporter activity"/>
    <property type="evidence" value="ECO:0007669"/>
    <property type="project" value="InterPro"/>
</dbReference>
<keyword evidence="3" id="KW-0050">Antiport</keyword>
<accession>A0A238KV15</accession>
<dbReference type="CDD" id="cd13131">
    <property type="entry name" value="MATE_NorM_like"/>
    <property type="match status" value="1"/>
</dbReference>
<feature type="transmembrane region" description="Helical" evidence="10">
    <location>
        <begin position="94"/>
        <end position="112"/>
    </location>
</feature>
<feature type="transmembrane region" description="Helical" evidence="10">
    <location>
        <begin position="236"/>
        <end position="266"/>
    </location>
</feature>
<name>A0A238KV15_9RHOB</name>
<keyword evidence="12" id="KW-1185">Reference proteome</keyword>
<evidence type="ECO:0000256" key="5">
    <source>
        <dbReference type="ARBA" id="ARBA00022692"/>
    </source>
</evidence>
<proteinExistence type="predicted"/>
<dbReference type="NCBIfam" id="TIGR00797">
    <property type="entry name" value="matE"/>
    <property type="match status" value="1"/>
</dbReference>
<evidence type="ECO:0000256" key="7">
    <source>
        <dbReference type="ARBA" id="ARBA00023065"/>
    </source>
</evidence>
<dbReference type="PIRSF" id="PIRSF006603">
    <property type="entry name" value="DinF"/>
    <property type="match status" value="1"/>
</dbReference>
<feature type="transmembrane region" description="Helical" evidence="10">
    <location>
        <begin position="318"/>
        <end position="336"/>
    </location>
</feature>
<dbReference type="GO" id="GO:0015297">
    <property type="term" value="F:antiporter activity"/>
    <property type="evidence" value="ECO:0007669"/>
    <property type="project" value="UniProtKB-KW"/>
</dbReference>
<dbReference type="RefSeq" id="WP_245910861.1">
    <property type="nucleotide sequence ID" value="NZ_FXYH01000013.1"/>
</dbReference>
<reference evidence="11 12" key="1">
    <citation type="submission" date="2017-05" db="EMBL/GenBank/DDBJ databases">
        <authorList>
            <person name="Song R."/>
            <person name="Chenine A.L."/>
            <person name="Ruprecht R.M."/>
        </authorList>
    </citation>
    <scope>NUCLEOTIDE SEQUENCE [LARGE SCALE GENOMIC DNA]</scope>
    <source>
        <strain evidence="11 12">CECT 8663</strain>
    </source>
</reference>
<dbReference type="PANTHER" id="PTHR43298">
    <property type="entry name" value="MULTIDRUG RESISTANCE PROTEIN NORM-RELATED"/>
    <property type="match status" value="1"/>
</dbReference>
<dbReference type="InterPro" id="IPR002528">
    <property type="entry name" value="MATE_fam"/>
</dbReference>
<dbReference type="GO" id="GO:0006811">
    <property type="term" value="P:monoatomic ion transport"/>
    <property type="evidence" value="ECO:0007669"/>
    <property type="project" value="UniProtKB-KW"/>
</dbReference>
<feature type="transmembrane region" description="Helical" evidence="10">
    <location>
        <begin position="394"/>
        <end position="416"/>
    </location>
</feature>
<dbReference type="Proteomes" id="UP000220836">
    <property type="component" value="Unassembled WGS sequence"/>
</dbReference>
<feature type="transmembrane region" description="Helical" evidence="10">
    <location>
        <begin position="356"/>
        <end position="373"/>
    </location>
</feature>
<dbReference type="InterPro" id="IPR048279">
    <property type="entry name" value="MdtK-like"/>
</dbReference>
<feature type="transmembrane region" description="Helical" evidence="10">
    <location>
        <begin position="162"/>
        <end position="183"/>
    </location>
</feature>
<evidence type="ECO:0000256" key="9">
    <source>
        <dbReference type="ARBA" id="ARBA00031636"/>
    </source>
</evidence>
<evidence type="ECO:0000256" key="2">
    <source>
        <dbReference type="ARBA" id="ARBA00022448"/>
    </source>
</evidence>
<keyword evidence="2" id="KW-0813">Transport</keyword>
<keyword evidence="5 10" id="KW-0812">Transmembrane</keyword>
<comment type="subcellular location">
    <subcellularLocation>
        <location evidence="1">Cell inner membrane</location>
        <topology evidence="1">Multi-pass membrane protein</topology>
    </subcellularLocation>
</comment>
<evidence type="ECO:0000256" key="8">
    <source>
        <dbReference type="ARBA" id="ARBA00023136"/>
    </source>
</evidence>
<feature type="transmembrane region" description="Helical" evidence="10">
    <location>
        <begin position="49"/>
        <end position="73"/>
    </location>
</feature>